<dbReference type="Pfam" id="PF20150">
    <property type="entry name" value="2EXR"/>
    <property type="match status" value="1"/>
</dbReference>
<comment type="caution">
    <text evidence="2">The sequence shown here is derived from an EMBL/GenBank/DDBJ whole genome shotgun (WGS) entry which is preliminary data.</text>
</comment>
<gene>
    <name evidence="2" type="ORF">QBC37DRAFT_377023</name>
</gene>
<name>A0AAN6Y1E8_9PEZI</name>
<protein>
    <recommendedName>
        <fullName evidence="1">2EXR domain-containing protein</fullName>
    </recommendedName>
</protein>
<sequence length="283" mass="32575">MTSIDNSRLSTALSVQAKPAQGPTEFLLFPYLPVELQMQVWEAAPVVRRTFRITLIGLDRITDDGHKEPHVLLHVCRLSRHIAMKQMVRTKRLIHLAAFGGVSQDYLKPCYIDPRNDVFELWCFGPQARDLLVPATPDDAQEAAYWLPRALRHSNIDTAVIKTLLIHVHIAWGQFEQDAEEWSNSWPRKIRQVFPNIERMIFLSSSDSMWARLGRMPVAEKISQEMSAMVDEMNGIDTSPKKLELLDSVLVKHPNSTLRLYKIGEGAYFAESDNYHYFRKMEL</sequence>
<dbReference type="AlphaFoldDB" id="A0AAN6Y1E8"/>
<evidence type="ECO:0000313" key="3">
    <source>
        <dbReference type="Proteomes" id="UP001301769"/>
    </source>
</evidence>
<proteinExistence type="predicted"/>
<dbReference type="InterPro" id="IPR045518">
    <property type="entry name" value="2EXR"/>
</dbReference>
<dbReference type="Proteomes" id="UP001301769">
    <property type="component" value="Unassembled WGS sequence"/>
</dbReference>
<feature type="domain" description="2EXR" evidence="1">
    <location>
        <begin position="26"/>
        <end position="118"/>
    </location>
</feature>
<accession>A0AAN6Y1E8</accession>
<organism evidence="2 3">
    <name type="scientific">Rhypophila decipiens</name>
    <dbReference type="NCBI Taxonomy" id="261697"/>
    <lineage>
        <taxon>Eukaryota</taxon>
        <taxon>Fungi</taxon>
        <taxon>Dikarya</taxon>
        <taxon>Ascomycota</taxon>
        <taxon>Pezizomycotina</taxon>
        <taxon>Sordariomycetes</taxon>
        <taxon>Sordariomycetidae</taxon>
        <taxon>Sordariales</taxon>
        <taxon>Naviculisporaceae</taxon>
        <taxon>Rhypophila</taxon>
    </lineage>
</organism>
<keyword evidence="3" id="KW-1185">Reference proteome</keyword>
<reference evidence="2" key="1">
    <citation type="journal article" date="2023" name="Mol. Phylogenet. Evol.">
        <title>Genome-scale phylogeny and comparative genomics of the fungal order Sordariales.</title>
        <authorList>
            <person name="Hensen N."/>
            <person name="Bonometti L."/>
            <person name="Westerberg I."/>
            <person name="Brannstrom I.O."/>
            <person name="Guillou S."/>
            <person name="Cros-Aarteil S."/>
            <person name="Calhoun S."/>
            <person name="Haridas S."/>
            <person name="Kuo A."/>
            <person name="Mondo S."/>
            <person name="Pangilinan J."/>
            <person name="Riley R."/>
            <person name="LaButti K."/>
            <person name="Andreopoulos B."/>
            <person name="Lipzen A."/>
            <person name="Chen C."/>
            <person name="Yan M."/>
            <person name="Daum C."/>
            <person name="Ng V."/>
            <person name="Clum A."/>
            <person name="Steindorff A."/>
            <person name="Ohm R.A."/>
            <person name="Martin F."/>
            <person name="Silar P."/>
            <person name="Natvig D.O."/>
            <person name="Lalanne C."/>
            <person name="Gautier V."/>
            <person name="Ament-Velasquez S.L."/>
            <person name="Kruys A."/>
            <person name="Hutchinson M.I."/>
            <person name="Powell A.J."/>
            <person name="Barry K."/>
            <person name="Miller A.N."/>
            <person name="Grigoriev I.V."/>
            <person name="Debuchy R."/>
            <person name="Gladieux P."/>
            <person name="Hiltunen Thoren M."/>
            <person name="Johannesson H."/>
        </authorList>
    </citation>
    <scope>NUCLEOTIDE SEQUENCE</scope>
    <source>
        <strain evidence="2">PSN293</strain>
    </source>
</reference>
<evidence type="ECO:0000259" key="1">
    <source>
        <dbReference type="Pfam" id="PF20150"/>
    </source>
</evidence>
<reference evidence="2" key="2">
    <citation type="submission" date="2023-05" db="EMBL/GenBank/DDBJ databases">
        <authorList>
            <consortium name="Lawrence Berkeley National Laboratory"/>
            <person name="Steindorff A."/>
            <person name="Hensen N."/>
            <person name="Bonometti L."/>
            <person name="Westerberg I."/>
            <person name="Brannstrom I.O."/>
            <person name="Guillou S."/>
            <person name="Cros-Aarteil S."/>
            <person name="Calhoun S."/>
            <person name="Haridas S."/>
            <person name="Kuo A."/>
            <person name="Mondo S."/>
            <person name="Pangilinan J."/>
            <person name="Riley R."/>
            <person name="Labutti K."/>
            <person name="Andreopoulos B."/>
            <person name="Lipzen A."/>
            <person name="Chen C."/>
            <person name="Yanf M."/>
            <person name="Daum C."/>
            <person name="Ng V."/>
            <person name="Clum A."/>
            <person name="Ohm R."/>
            <person name="Martin F."/>
            <person name="Silar P."/>
            <person name="Natvig D."/>
            <person name="Lalanne C."/>
            <person name="Gautier V."/>
            <person name="Ament-Velasquez S.L."/>
            <person name="Kruys A."/>
            <person name="Hutchinson M.I."/>
            <person name="Powell A.J."/>
            <person name="Barry K."/>
            <person name="Miller A.N."/>
            <person name="Grigoriev I.V."/>
            <person name="Debuchy R."/>
            <person name="Gladieux P."/>
            <person name="Thoren M.H."/>
            <person name="Johannesson H."/>
        </authorList>
    </citation>
    <scope>NUCLEOTIDE SEQUENCE</scope>
    <source>
        <strain evidence="2">PSN293</strain>
    </source>
</reference>
<dbReference type="EMBL" id="MU858174">
    <property type="protein sequence ID" value="KAK4210448.1"/>
    <property type="molecule type" value="Genomic_DNA"/>
</dbReference>
<evidence type="ECO:0000313" key="2">
    <source>
        <dbReference type="EMBL" id="KAK4210448.1"/>
    </source>
</evidence>